<evidence type="ECO:0000256" key="1">
    <source>
        <dbReference type="ARBA" id="ARBA00004308"/>
    </source>
</evidence>
<dbReference type="InterPro" id="IPR050431">
    <property type="entry name" value="Adaptor_comp_med_subunit"/>
</dbReference>
<dbReference type="SUPFAM" id="SSF49447">
    <property type="entry name" value="Second domain of Mu2 adaptin subunit (ap50) of ap2 adaptor"/>
    <property type="match status" value="1"/>
</dbReference>
<keyword evidence="8" id="KW-1185">Reference proteome</keyword>
<feature type="domain" description="MHD" evidence="6">
    <location>
        <begin position="261"/>
        <end position="514"/>
    </location>
</feature>
<dbReference type="GO" id="GO:0006886">
    <property type="term" value="P:intracellular protein transport"/>
    <property type="evidence" value="ECO:0007669"/>
    <property type="project" value="UniProtKB-UniRule"/>
</dbReference>
<dbReference type="GO" id="GO:0012505">
    <property type="term" value="C:endomembrane system"/>
    <property type="evidence" value="ECO:0007669"/>
    <property type="project" value="UniProtKB-SubCell"/>
</dbReference>
<comment type="similarity">
    <text evidence="5">Belongs to the adaptor complexes medium subunit family.</text>
</comment>
<evidence type="ECO:0000256" key="4">
    <source>
        <dbReference type="ARBA" id="ARBA00023136"/>
    </source>
</evidence>
<dbReference type="AlphaFoldDB" id="A0A3R7MTG4"/>
<dbReference type="Gene3D" id="3.30.450.60">
    <property type="match status" value="1"/>
</dbReference>
<evidence type="ECO:0000256" key="5">
    <source>
        <dbReference type="PIRNR" id="PIRNR005992"/>
    </source>
</evidence>
<dbReference type="PRINTS" id="PR00314">
    <property type="entry name" value="CLATHRINADPT"/>
</dbReference>
<keyword evidence="3 5" id="KW-0653">Protein transport</keyword>
<dbReference type="InterPro" id="IPR011012">
    <property type="entry name" value="Longin-like_dom_sf"/>
</dbReference>
<accession>A0A3R7MTG4</accession>
<evidence type="ECO:0000259" key="6">
    <source>
        <dbReference type="PROSITE" id="PS51072"/>
    </source>
</evidence>
<dbReference type="Pfam" id="PF00928">
    <property type="entry name" value="Adap_comp_sub"/>
    <property type="match status" value="1"/>
</dbReference>
<comment type="subcellular location">
    <subcellularLocation>
        <location evidence="1">Endomembrane system</location>
    </subcellularLocation>
</comment>
<dbReference type="InterPro" id="IPR001392">
    <property type="entry name" value="Clathrin_mu"/>
</dbReference>
<dbReference type="Gene3D" id="2.60.40.1170">
    <property type="entry name" value="Mu homology domain, subdomain B"/>
    <property type="match status" value="2"/>
</dbReference>
<dbReference type="OrthoDB" id="10259133at2759"/>
<keyword evidence="4" id="KW-0472">Membrane</keyword>
<organism evidence="7 8">
    <name type="scientific">Penaeus vannamei</name>
    <name type="common">Whiteleg shrimp</name>
    <name type="synonym">Litopenaeus vannamei</name>
    <dbReference type="NCBI Taxonomy" id="6689"/>
    <lineage>
        <taxon>Eukaryota</taxon>
        <taxon>Metazoa</taxon>
        <taxon>Ecdysozoa</taxon>
        <taxon>Arthropoda</taxon>
        <taxon>Crustacea</taxon>
        <taxon>Multicrustacea</taxon>
        <taxon>Malacostraca</taxon>
        <taxon>Eumalacostraca</taxon>
        <taxon>Eucarida</taxon>
        <taxon>Decapoda</taxon>
        <taxon>Dendrobranchiata</taxon>
        <taxon>Penaeoidea</taxon>
        <taxon>Penaeidae</taxon>
        <taxon>Penaeus</taxon>
    </lineage>
</organism>
<keyword evidence="2 5" id="KW-0813">Transport</keyword>
<dbReference type="GO" id="GO:0030131">
    <property type="term" value="C:clathrin adaptor complex"/>
    <property type="evidence" value="ECO:0007669"/>
    <property type="project" value="UniProtKB-UniRule"/>
</dbReference>
<dbReference type="STRING" id="6689.A0A3R7MTG4"/>
<evidence type="ECO:0000313" key="8">
    <source>
        <dbReference type="Proteomes" id="UP000283509"/>
    </source>
</evidence>
<reference evidence="7 8" key="1">
    <citation type="submission" date="2018-04" db="EMBL/GenBank/DDBJ databases">
        <authorList>
            <person name="Zhang X."/>
            <person name="Yuan J."/>
            <person name="Li F."/>
            <person name="Xiang J."/>
        </authorList>
    </citation>
    <scope>NUCLEOTIDE SEQUENCE [LARGE SCALE GENOMIC DNA]</scope>
    <source>
        <tissue evidence="7">Muscle</tissue>
    </source>
</reference>
<dbReference type="InterPro" id="IPR036168">
    <property type="entry name" value="AP2_Mu_C_sf"/>
</dbReference>
<protein>
    <submittedName>
        <fullName evidence="7">Putative AP-4 complex subunit mu-1</fullName>
    </submittedName>
</protein>
<evidence type="ECO:0000256" key="3">
    <source>
        <dbReference type="ARBA" id="ARBA00022927"/>
    </source>
</evidence>
<sequence>MAAIGWLVTDLFTRHNFCCSGRQSPTNLRAAVTRPALATLEPRHARPELNLACAMPHGTSARAPAPYTACRPSGEEGLTAKMLKAFSISNKRGEILFISTFEPNMTKDAFYPFLSEISSSPHGDPPPAFAKDEHKYVYIFRDDLYWACIMGNGRLTEQCGHMLITDSLCQLHRVCSTLCGTITQHSITSNLTLIAEVVQETMNGGFLQMQAADKLQSHIYSSVVTAKESSVMTAAPGLFGMEKSAPCTAAQQSALAVDNSKRELYVDVVEKVWASVASNGTVIRAEVTGSIIARCFLAGNPMLTITLNSPLCTTPLEGFSTGARMSEVEFGTGVEVAGGETGRQLSVIISPGHEVTIARYTLSPDHPHLLPFNLAASFHSLTASDCELRLKLTSNTGMGTLAPQVTFRAAAPPTTAAIMSRTSGPKDQNIKFSPEDKTITWTISQFPGGSYAQAFIRMVDAGGNATIDSGELDFEVSRWVCSGIRVERVKLNPALNNVSKWVRYLTTSDSVSVRLC</sequence>
<dbReference type="InterPro" id="IPR028565">
    <property type="entry name" value="MHD"/>
</dbReference>
<dbReference type="SUPFAM" id="SSF64356">
    <property type="entry name" value="SNARE-like"/>
    <property type="match status" value="1"/>
</dbReference>
<dbReference type="EMBL" id="QCYY01000259">
    <property type="protein sequence ID" value="ROT85509.1"/>
    <property type="molecule type" value="Genomic_DNA"/>
</dbReference>
<dbReference type="GO" id="GO:0016192">
    <property type="term" value="P:vesicle-mediated transport"/>
    <property type="evidence" value="ECO:0007669"/>
    <property type="project" value="InterPro"/>
</dbReference>
<dbReference type="PANTHER" id="PTHR10529">
    <property type="entry name" value="AP COMPLEX SUBUNIT MU"/>
    <property type="match status" value="1"/>
</dbReference>
<name>A0A3R7MTG4_PENVA</name>
<dbReference type="Proteomes" id="UP000283509">
    <property type="component" value="Unassembled WGS sequence"/>
</dbReference>
<reference evidence="7 8" key="2">
    <citation type="submission" date="2019-01" db="EMBL/GenBank/DDBJ databases">
        <title>The decoding of complex shrimp genome reveals the adaptation for benthos swimmer, frequently molting mechanism and breeding impact on genome.</title>
        <authorList>
            <person name="Sun Y."/>
            <person name="Gao Y."/>
            <person name="Yu Y."/>
        </authorList>
    </citation>
    <scope>NUCLEOTIDE SEQUENCE [LARGE SCALE GENOMIC DNA]</scope>
    <source>
        <tissue evidence="7">Muscle</tissue>
    </source>
</reference>
<dbReference type="PROSITE" id="PS51072">
    <property type="entry name" value="MHD"/>
    <property type="match status" value="1"/>
</dbReference>
<gene>
    <name evidence="7" type="ORF">C7M84_012525</name>
</gene>
<proteinExistence type="inferred from homology"/>
<dbReference type="PIRSF" id="PIRSF005992">
    <property type="entry name" value="Clathrin_mu"/>
    <property type="match status" value="1"/>
</dbReference>
<evidence type="ECO:0000256" key="2">
    <source>
        <dbReference type="ARBA" id="ARBA00022448"/>
    </source>
</evidence>
<evidence type="ECO:0000313" key="7">
    <source>
        <dbReference type="EMBL" id="ROT85509.1"/>
    </source>
</evidence>
<comment type="caution">
    <text evidence="7">The sequence shown here is derived from an EMBL/GenBank/DDBJ whole genome shotgun (WGS) entry which is preliminary data.</text>
</comment>